<dbReference type="PANTHER" id="PTHR33164">
    <property type="entry name" value="TRANSCRIPTIONAL REGULATOR, MARR FAMILY"/>
    <property type="match status" value="1"/>
</dbReference>
<evidence type="ECO:0000313" key="3">
    <source>
        <dbReference type="Proteomes" id="UP000294325"/>
    </source>
</evidence>
<dbReference type="Pfam" id="PF01047">
    <property type="entry name" value="MarR"/>
    <property type="match status" value="1"/>
</dbReference>
<organism evidence="2 3">
    <name type="scientific">Nitrosococcus wardiae</name>
    <dbReference type="NCBI Taxonomy" id="1814290"/>
    <lineage>
        <taxon>Bacteria</taxon>
        <taxon>Pseudomonadati</taxon>
        <taxon>Pseudomonadota</taxon>
        <taxon>Gammaproteobacteria</taxon>
        <taxon>Chromatiales</taxon>
        <taxon>Chromatiaceae</taxon>
        <taxon>Nitrosococcus</taxon>
    </lineage>
</organism>
<dbReference type="InterPro" id="IPR036388">
    <property type="entry name" value="WH-like_DNA-bd_sf"/>
</dbReference>
<dbReference type="CDD" id="cd00090">
    <property type="entry name" value="HTH_ARSR"/>
    <property type="match status" value="1"/>
</dbReference>
<dbReference type="SMART" id="SM00347">
    <property type="entry name" value="HTH_MARR"/>
    <property type="match status" value="1"/>
</dbReference>
<evidence type="ECO:0000259" key="1">
    <source>
        <dbReference type="PROSITE" id="PS50995"/>
    </source>
</evidence>
<gene>
    <name evidence="2" type="ORF">E3U44_13835</name>
</gene>
<dbReference type="KEGG" id="nwr:E3U44_13835"/>
<dbReference type="Gene3D" id="1.10.10.10">
    <property type="entry name" value="Winged helix-like DNA-binding domain superfamily/Winged helix DNA-binding domain"/>
    <property type="match status" value="1"/>
</dbReference>
<dbReference type="InterPro" id="IPR011991">
    <property type="entry name" value="ArsR-like_HTH"/>
</dbReference>
<protein>
    <submittedName>
        <fullName evidence="2">MarR family transcriptional regulator</fullName>
    </submittedName>
</protein>
<dbReference type="EMBL" id="CP038033">
    <property type="protein sequence ID" value="QBQ55466.1"/>
    <property type="molecule type" value="Genomic_DNA"/>
</dbReference>
<name>A0A4P7C3G8_9GAMM</name>
<proteinExistence type="predicted"/>
<evidence type="ECO:0000313" key="2">
    <source>
        <dbReference type="EMBL" id="QBQ55466.1"/>
    </source>
</evidence>
<dbReference type="GO" id="GO:0003700">
    <property type="term" value="F:DNA-binding transcription factor activity"/>
    <property type="evidence" value="ECO:0007669"/>
    <property type="project" value="InterPro"/>
</dbReference>
<accession>A0A4P7C3G8</accession>
<reference evidence="2 3" key="1">
    <citation type="submission" date="2019-03" db="EMBL/GenBank/DDBJ databases">
        <title>The genome sequence of Nitrosococcus wardiae strain D1FHST reveals the archetypal metabolic capacity of ammonia-oxidizing Gammaproteobacteria.</title>
        <authorList>
            <person name="Wang L."/>
            <person name="Lim C.K."/>
            <person name="Hanson T.E."/>
            <person name="Dang H."/>
            <person name="Klotz M.G."/>
        </authorList>
    </citation>
    <scope>NUCLEOTIDE SEQUENCE [LARGE SCALE GENOMIC DNA]</scope>
    <source>
        <strain evidence="2 3">D1FHS</strain>
    </source>
</reference>
<dbReference type="AlphaFoldDB" id="A0A4P7C3G8"/>
<dbReference type="PROSITE" id="PS50995">
    <property type="entry name" value="HTH_MARR_2"/>
    <property type="match status" value="1"/>
</dbReference>
<keyword evidence="3" id="KW-1185">Reference proteome</keyword>
<dbReference type="InterPro" id="IPR039422">
    <property type="entry name" value="MarR/SlyA-like"/>
</dbReference>
<dbReference type="Proteomes" id="UP000294325">
    <property type="component" value="Chromosome"/>
</dbReference>
<dbReference type="GO" id="GO:0006950">
    <property type="term" value="P:response to stress"/>
    <property type="evidence" value="ECO:0007669"/>
    <property type="project" value="TreeGrafter"/>
</dbReference>
<dbReference type="PRINTS" id="PR00598">
    <property type="entry name" value="HTHMARR"/>
</dbReference>
<dbReference type="PANTHER" id="PTHR33164:SF89">
    <property type="entry name" value="MARR FAMILY REGULATORY PROTEIN"/>
    <property type="match status" value="1"/>
</dbReference>
<dbReference type="SUPFAM" id="SSF46785">
    <property type="entry name" value="Winged helix' DNA-binding domain"/>
    <property type="match status" value="1"/>
</dbReference>
<dbReference type="RefSeq" id="WP_134358725.1">
    <property type="nucleotide sequence ID" value="NZ_CP038033.1"/>
</dbReference>
<dbReference type="InterPro" id="IPR036390">
    <property type="entry name" value="WH_DNA-bd_sf"/>
</dbReference>
<sequence length="173" mass="19488">MKDTNEVLIALRRIIRATDLHSKKLSKVSGLTAPQLLIMQTIRRIGEVAIGTLAKEVSLSQATVTTILDRLEKRGLIYRQRGETDKRKVYAQLTPTGEEVIRKSPAPLQASFIKQFENLQDWEQHMIISALQRVAEMMNATDIEASPYLEIGELSDLQQVEANKEPYKTRAAG</sequence>
<feature type="domain" description="HTH marR-type" evidence="1">
    <location>
        <begin position="4"/>
        <end position="136"/>
    </location>
</feature>
<dbReference type="OrthoDB" id="7502947at2"/>
<dbReference type="InterPro" id="IPR000835">
    <property type="entry name" value="HTH_MarR-typ"/>
</dbReference>